<gene>
    <name evidence="2" type="ORF">B0H66DRAFT_33573</name>
</gene>
<dbReference type="Proteomes" id="UP001283341">
    <property type="component" value="Unassembled WGS sequence"/>
</dbReference>
<keyword evidence="1" id="KW-0732">Signal</keyword>
<keyword evidence="3" id="KW-1185">Reference proteome</keyword>
<dbReference type="EMBL" id="JAUEDM010000001">
    <property type="protein sequence ID" value="KAK3329643.1"/>
    <property type="molecule type" value="Genomic_DNA"/>
</dbReference>
<reference evidence="2" key="2">
    <citation type="submission" date="2023-06" db="EMBL/GenBank/DDBJ databases">
        <authorList>
            <consortium name="Lawrence Berkeley National Laboratory"/>
            <person name="Haridas S."/>
            <person name="Hensen N."/>
            <person name="Bonometti L."/>
            <person name="Westerberg I."/>
            <person name="Brannstrom I.O."/>
            <person name="Guillou S."/>
            <person name="Cros-Aarteil S."/>
            <person name="Calhoun S."/>
            <person name="Kuo A."/>
            <person name="Mondo S."/>
            <person name="Pangilinan J."/>
            <person name="Riley R."/>
            <person name="Labutti K."/>
            <person name="Andreopoulos B."/>
            <person name="Lipzen A."/>
            <person name="Chen C."/>
            <person name="Yanf M."/>
            <person name="Daum C."/>
            <person name="Ng V."/>
            <person name="Clum A."/>
            <person name="Steindorff A."/>
            <person name="Ohm R."/>
            <person name="Martin F."/>
            <person name="Silar P."/>
            <person name="Natvig D."/>
            <person name="Lalanne C."/>
            <person name="Gautier V."/>
            <person name="Ament-Velasquez S.L."/>
            <person name="Kruys A."/>
            <person name="Hutchinson M.I."/>
            <person name="Powell A.J."/>
            <person name="Barry K."/>
            <person name="Miller A.N."/>
            <person name="Grigoriev I.V."/>
            <person name="Debuchy R."/>
            <person name="Gladieux P."/>
            <person name="Thoren M.H."/>
            <person name="Johannesson H."/>
        </authorList>
    </citation>
    <scope>NUCLEOTIDE SEQUENCE</scope>
    <source>
        <strain evidence="2">CBS 118394</strain>
    </source>
</reference>
<comment type="caution">
    <text evidence="2">The sequence shown here is derived from an EMBL/GenBank/DDBJ whole genome shotgun (WGS) entry which is preliminary data.</text>
</comment>
<evidence type="ECO:0000256" key="1">
    <source>
        <dbReference type="SAM" id="SignalP"/>
    </source>
</evidence>
<feature type="chain" id="PRO_5042280506" description="Secreted protein" evidence="1">
    <location>
        <begin position="20"/>
        <end position="88"/>
    </location>
</feature>
<dbReference type="AlphaFoldDB" id="A0AAE0MFD0"/>
<name>A0AAE0MFD0_9PEZI</name>
<evidence type="ECO:0000313" key="2">
    <source>
        <dbReference type="EMBL" id="KAK3329643.1"/>
    </source>
</evidence>
<protein>
    <recommendedName>
        <fullName evidence="4">Secreted protein</fullName>
    </recommendedName>
</protein>
<evidence type="ECO:0000313" key="3">
    <source>
        <dbReference type="Proteomes" id="UP001283341"/>
    </source>
</evidence>
<proteinExistence type="predicted"/>
<reference evidence="2" key="1">
    <citation type="journal article" date="2023" name="Mol. Phylogenet. Evol.">
        <title>Genome-scale phylogeny and comparative genomics of the fungal order Sordariales.</title>
        <authorList>
            <person name="Hensen N."/>
            <person name="Bonometti L."/>
            <person name="Westerberg I."/>
            <person name="Brannstrom I.O."/>
            <person name="Guillou S."/>
            <person name="Cros-Aarteil S."/>
            <person name="Calhoun S."/>
            <person name="Haridas S."/>
            <person name="Kuo A."/>
            <person name="Mondo S."/>
            <person name="Pangilinan J."/>
            <person name="Riley R."/>
            <person name="LaButti K."/>
            <person name="Andreopoulos B."/>
            <person name="Lipzen A."/>
            <person name="Chen C."/>
            <person name="Yan M."/>
            <person name="Daum C."/>
            <person name="Ng V."/>
            <person name="Clum A."/>
            <person name="Steindorff A."/>
            <person name="Ohm R.A."/>
            <person name="Martin F."/>
            <person name="Silar P."/>
            <person name="Natvig D.O."/>
            <person name="Lalanne C."/>
            <person name="Gautier V."/>
            <person name="Ament-Velasquez S.L."/>
            <person name="Kruys A."/>
            <person name="Hutchinson M.I."/>
            <person name="Powell A.J."/>
            <person name="Barry K."/>
            <person name="Miller A.N."/>
            <person name="Grigoriev I.V."/>
            <person name="Debuchy R."/>
            <person name="Gladieux P."/>
            <person name="Hiltunen Thoren M."/>
            <person name="Johannesson H."/>
        </authorList>
    </citation>
    <scope>NUCLEOTIDE SEQUENCE</scope>
    <source>
        <strain evidence="2">CBS 118394</strain>
    </source>
</reference>
<evidence type="ECO:0008006" key="4">
    <source>
        <dbReference type="Google" id="ProtNLM"/>
    </source>
</evidence>
<accession>A0AAE0MFD0</accession>
<organism evidence="2 3">
    <name type="scientific">Apodospora peruviana</name>
    <dbReference type="NCBI Taxonomy" id="516989"/>
    <lineage>
        <taxon>Eukaryota</taxon>
        <taxon>Fungi</taxon>
        <taxon>Dikarya</taxon>
        <taxon>Ascomycota</taxon>
        <taxon>Pezizomycotina</taxon>
        <taxon>Sordariomycetes</taxon>
        <taxon>Sordariomycetidae</taxon>
        <taxon>Sordariales</taxon>
        <taxon>Lasiosphaeriaceae</taxon>
        <taxon>Apodospora</taxon>
    </lineage>
</organism>
<feature type="signal peptide" evidence="1">
    <location>
        <begin position="1"/>
        <end position="19"/>
    </location>
</feature>
<sequence length="88" mass="9951">MVRYGIVWCVSVCVWFVICNPKMVGGSHRFVVLNNKNQKGYNGLPHAVAYLRWRSQMHDGPDGGWLGARLSFLFLIPGRRLLGVVVHV</sequence>